<feature type="compositionally biased region" description="Basic and acidic residues" evidence="1">
    <location>
        <begin position="135"/>
        <end position="145"/>
    </location>
</feature>
<accession>A0ABP0ERT6</accession>
<protein>
    <submittedName>
        <fullName evidence="3">Uncharacterized protein</fullName>
    </submittedName>
</protein>
<dbReference type="Proteomes" id="UP001314181">
    <property type="component" value="Unassembled WGS sequence"/>
</dbReference>
<sequence>MAISMLSISIPTIAAICTAGLMFTVGTVAGIAIASNTNNAKQYVKNIKDSEKNVEDNVKSLFNKQLQSKEKENEPKELDDLEEDHGMPISDDLEEEEHRPDIGHVPLIDNLQNSYSSNNQQAETSKQQTSQTKTSKAEKDADKKAQYNYPNPMLSKALTSNLRENEIDQNIKY</sequence>
<keyword evidence="2" id="KW-0472">Membrane</keyword>
<organism evidence="3 4">
    <name type="scientific">Candidatus Xenohaliotis californiensis</name>
    <dbReference type="NCBI Taxonomy" id="84677"/>
    <lineage>
        <taxon>Bacteria</taxon>
        <taxon>Pseudomonadati</taxon>
        <taxon>Pseudomonadota</taxon>
        <taxon>Alphaproteobacteria</taxon>
        <taxon>Rickettsiales</taxon>
        <taxon>Anaplasmataceae</taxon>
        <taxon>Candidatus Xenohaliotis</taxon>
    </lineage>
</organism>
<evidence type="ECO:0000313" key="4">
    <source>
        <dbReference type="Proteomes" id="UP001314181"/>
    </source>
</evidence>
<proteinExistence type="predicted"/>
<gene>
    <name evidence="3" type="ORF">CAXC1_150018</name>
</gene>
<feature type="compositionally biased region" description="Basic and acidic residues" evidence="1">
    <location>
        <begin position="163"/>
        <end position="173"/>
    </location>
</feature>
<keyword evidence="2" id="KW-0812">Transmembrane</keyword>
<feature type="compositionally biased region" description="Low complexity" evidence="1">
    <location>
        <begin position="112"/>
        <end position="134"/>
    </location>
</feature>
<comment type="caution">
    <text evidence="3">The sequence shown here is derived from an EMBL/GenBank/DDBJ whole genome shotgun (WGS) entry which is preliminary data.</text>
</comment>
<evidence type="ECO:0000256" key="1">
    <source>
        <dbReference type="SAM" id="MobiDB-lite"/>
    </source>
</evidence>
<feature type="transmembrane region" description="Helical" evidence="2">
    <location>
        <begin position="12"/>
        <end position="34"/>
    </location>
</feature>
<evidence type="ECO:0000256" key="2">
    <source>
        <dbReference type="SAM" id="Phobius"/>
    </source>
</evidence>
<keyword evidence="2" id="KW-1133">Transmembrane helix</keyword>
<evidence type="ECO:0000313" key="3">
    <source>
        <dbReference type="EMBL" id="CAK8162424.1"/>
    </source>
</evidence>
<reference evidence="3 4" key="1">
    <citation type="submission" date="2024-01" db="EMBL/GenBank/DDBJ databases">
        <authorList>
            <person name="Kunselman E."/>
        </authorList>
    </citation>
    <scope>NUCLEOTIDE SEQUENCE [LARGE SCALE GENOMIC DNA]</scope>
    <source>
        <strain evidence="3">2 abalone samples</strain>
    </source>
</reference>
<keyword evidence="4" id="KW-1185">Reference proteome</keyword>
<name>A0ABP0ERT6_9RICK</name>
<feature type="compositionally biased region" description="Basic and acidic residues" evidence="1">
    <location>
        <begin position="67"/>
        <end position="78"/>
    </location>
</feature>
<feature type="region of interest" description="Disordered" evidence="1">
    <location>
        <begin position="63"/>
        <end position="173"/>
    </location>
</feature>
<dbReference type="EMBL" id="CAWVOK010000006">
    <property type="protein sequence ID" value="CAK8162424.1"/>
    <property type="molecule type" value="Genomic_DNA"/>
</dbReference>